<sequence>MRIMVTTDARIRVGKNPTATTTDTYLPALVPEYVIVSPGENISAVQVSAGGVLNVTEAD</sequence>
<evidence type="ECO:0000313" key="1">
    <source>
        <dbReference type="EMBL" id="TFV71673.1"/>
    </source>
</evidence>
<dbReference type="Proteomes" id="UP000297700">
    <property type="component" value="Unassembled WGS sequence"/>
</dbReference>
<organism evidence="1 2">
    <name type="scientific">Bradyrhizobium frederickii</name>
    <dbReference type="NCBI Taxonomy" id="2560054"/>
    <lineage>
        <taxon>Bacteria</taxon>
        <taxon>Pseudomonadati</taxon>
        <taxon>Pseudomonadota</taxon>
        <taxon>Alphaproteobacteria</taxon>
        <taxon>Hyphomicrobiales</taxon>
        <taxon>Nitrobacteraceae</taxon>
        <taxon>Bradyrhizobium</taxon>
    </lineage>
</organism>
<evidence type="ECO:0000313" key="2">
    <source>
        <dbReference type="Proteomes" id="UP000297700"/>
    </source>
</evidence>
<protein>
    <submittedName>
        <fullName evidence="1">Uncharacterized protein</fullName>
    </submittedName>
</protein>
<proteinExistence type="predicted"/>
<dbReference type="EMBL" id="SPQS01000016">
    <property type="protein sequence ID" value="TFV71673.1"/>
    <property type="molecule type" value="Genomic_DNA"/>
</dbReference>
<gene>
    <name evidence="1" type="ORF">E4K64_25425</name>
</gene>
<accession>A0A4Y9NYM0</accession>
<dbReference type="AlphaFoldDB" id="A0A4Y9NYM0"/>
<dbReference type="RefSeq" id="WP_167772253.1">
    <property type="nucleotide sequence ID" value="NZ_SPQS01000016.1"/>
</dbReference>
<comment type="caution">
    <text evidence="1">The sequence shown here is derived from an EMBL/GenBank/DDBJ whole genome shotgun (WGS) entry which is preliminary data.</text>
</comment>
<reference evidence="1 2" key="1">
    <citation type="submission" date="2019-03" db="EMBL/GenBank/DDBJ databases">
        <title>Bradyrhizobium strains diversity.</title>
        <authorList>
            <person name="Urquiaga M.C.O."/>
            <person name="Hungria M."/>
            <person name="Delamuta J.R.M."/>
            <person name="Klepa M.S."/>
        </authorList>
    </citation>
    <scope>NUCLEOTIDE SEQUENCE [LARGE SCALE GENOMIC DNA]</scope>
    <source>
        <strain evidence="1 2">CNPSo 3426</strain>
    </source>
</reference>
<name>A0A4Y9NYM0_9BRAD</name>